<keyword evidence="3" id="KW-1185">Reference proteome</keyword>
<gene>
    <name evidence="2" type="ORF">STEHIDRAFT_163235</name>
</gene>
<protein>
    <submittedName>
        <fullName evidence="2">Uncharacterized protein</fullName>
    </submittedName>
</protein>
<dbReference type="EMBL" id="JH687400">
    <property type="protein sequence ID" value="EIM79981.1"/>
    <property type="molecule type" value="Genomic_DNA"/>
</dbReference>
<dbReference type="AlphaFoldDB" id="R7RX69"/>
<dbReference type="Proteomes" id="UP000053927">
    <property type="component" value="Unassembled WGS sequence"/>
</dbReference>
<name>R7RX69_STEHR</name>
<dbReference type="GeneID" id="18802262"/>
<evidence type="ECO:0000256" key="1">
    <source>
        <dbReference type="SAM" id="Phobius"/>
    </source>
</evidence>
<feature type="transmembrane region" description="Helical" evidence="1">
    <location>
        <begin position="18"/>
        <end position="43"/>
    </location>
</feature>
<dbReference type="KEGG" id="shs:STEHIDRAFT_163235"/>
<organism evidence="2 3">
    <name type="scientific">Stereum hirsutum (strain FP-91666)</name>
    <name type="common">White-rot fungus</name>
    <dbReference type="NCBI Taxonomy" id="721885"/>
    <lineage>
        <taxon>Eukaryota</taxon>
        <taxon>Fungi</taxon>
        <taxon>Dikarya</taxon>
        <taxon>Basidiomycota</taxon>
        <taxon>Agaricomycotina</taxon>
        <taxon>Agaricomycetes</taxon>
        <taxon>Russulales</taxon>
        <taxon>Stereaceae</taxon>
        <taxon>Stereum</taxon>
    </lineage>
</organism>
<dbReference type="RefSeq" id="XP_007310966.1">
    <property type="nucleotide sequence ID" value="XM_007310904.1"/>
</dbReference>
<proteinExistence type="predicted"/>
<evidence type="ECO:0000313" key="3">
    <source>
        <dbReference type="Proteomes" id="UP000053927"/>
    </source>
</evidence>
<sequence length="79" mass="8736">MAICTNIASRNTFPDITWIIHSSHTAVMILFLSRFLATLIFAIHLTPTFAADVVQYSASTSTVCPWNSSPSVYPVVFRS</sequence>
<keyword evidence="1" id="KW-0812">Transmembrane</keyword>
<keyword evidence="1" id="KW-1133">Transmembrane helix</keyword>
<keyword evidence="1" id="KW-0472">Membrane</keyword>
<reference evidence="3" key="1">
    <citation type="journal article" date="2012" name="Science">
        <title>The Paleozoic origin of enzymatic lignin decomposition reconstructed from 31 fungal genomes.</title>
        <authorList>
            <person name="Floudas D."/>
            <person name="Binder M."/>
            <person name="Riley R."/>
            <person name="Barry K."/>
            <person name="Blanchette R.A."/>
            <person name="Henrissat B."/>
            <person name="Martinez A.T."/>
            <person name="Otillar R."/>
            <person name="Spatafora J.W."/>
            <person name="Yadav J.S."/>
            <person name="Aerts A."/>
            <person name="Benoit I."/>
            <person name="Boyd A."/>
            <person name="Carlson A."/>
            <person name="Copeland A."/>
            <person name="Coutinho P.M."/>
            <person name="de Vries R.P."/>
            <person name="Ferreira P."/>
            <person name="Findley K."/>
            <person name="Foster B."/>
            <person name="Gaskell J."/>
            <person name="Glotzer D."/>
            <person name="Gorecki P."/>
            <person name="Heitman J."/>
            <person name="Hesse C."/>
            <person name="Hori C."/>
            <person name="Igarashi K."/>
            <person name="Jurgens J.A."/>
            <person name="Kallen N."/>
            <person name="Kersten P."/>
            <person name="Kohler A."/>
            <person name="Kuees U."/>
            <person name="Kumar T.K.A."/>
            <person name="Kuo A."/>
            <person name="LaButti K."/>
            <person name="Larrondo L.F."/>
            <person name="Lindquist E."/>
            <person name="Ling A."/>
            <person name="Lombard V."/>
            <person name="Lucas S."/>
            <person name="Lundell T."/>
            <person name="Martin R."/>
            <person name="McLaughlin D.J."/>
            <person name="Morgenstern I."/>
            <person name="Morin E."/>
            <person name="Murat C."/>
            <person name="Nagy L.G."/>
            <person name="Nolan M."/>
            <person name="Ohm R.A."/>
            <person name="Patyshakuliyeva A."/>
            <person name="Rokas A."/>
            <person name="Ruiz-Duenas F.J."/>
            <person name="Sabat G."/>
            <person name="Salamov A."/>
            <person name="Samejima M."/>
            <person name="Schmutz J."/>
            <person name="Slot J.C."/>
            <person name="St John F."/>
            <person name="Stenlid J."/>
            <person name="Sun H."/>
            <person name="Sun S."/>
            <person name="Syed K."/>
            <person name="Tsang A."/>
            <person name="Wiebenga A."/>
            <person name="Young D."/>
            <person name="Pisabarro A."/>
            <person name="Eastwood D.C."/>
            <person name="Martin F."/>
            <person name="Cullen D."/>
            <person name="Grigoriev I.V."/>
            <person name="Hibbett D.S."/>
        </authorList>
    </citation>
    <scope>NUCLEOTIDE SEQUENCE [LARGE SCALE GENOMIC DNA]</scope>
    <source>
        <strain evidence="3">FP-91666</strain>
    </source>
</reference>
<accession>R7RX69</accession>
<evidence type="ECO:0000313" key="2">
    <source>
        <dbReference type="EMBL" id="EIM79981.1"/>
    </source>
</evidence>